<dbReference type="GO" id="GO:0004865">
    <property type="term" value="F:protein serine/threonine phosphatase inhibitor activity"/>
    <property type="evidence" value="ECO:0007669"/>
    <property type="project" value="UniProtKB-UniRule"/>
</dbReference>
<dbReference type="PANTHER" id="PTHR20835:SF0">
    <property type="entry name" value="E3 UBIQUITIN-PROTEIN LIGASE PPP1R11"/>
    <property type="match status" value="1"/>
</dbReference>
<dbReference type="OrthoDB" id="307488at2759"/>
<dbReference type="Pfam" id="PF07491">
    <property type="entry name" value="PPI_Ypi1"/>
    <property type="match status" value="1"/>
</dbReference>
<evidence type="ECO:0000256" key="3">
    <source>
        <dbReference type="SAM" id="MobiDB-lite"/>
    </source>
</evidence>
<evidence type="ECO:0000313" key="5">
    <source>
        <dbReference type="Proteomes" id="UP000053201"/>
    </source>
</evidence>
<evidence type="ECO:0000256" key="1">
    <source>
        <dbReference type="ARBA" id="ARBA00005605"/>
    </source>
</evidence>
<keyword evidence="5" id="KW-1185">Reference proteome</keyword>
<keyword evidence="2" id="KW-0539">Nucleus</keyword>
<evidence type="ECO:0000313" key="4">
    <source>
        <dbReference type="EMBL" id="KNC97380.1"/>
    </source>
</evidence>
<feature type="compositionally biased region" description="Basic and acidic residues" evidence="3">
    <location>
        <begin position="111"/>
        <end position="124"/>
    </location>
</feature>
<gene>
    <name evidence="4" type="ORF">SPPG_07307</name>
</gene>
<feature type="region of interest" description="Disordered" evidence="3">
    <location>
        <begin position="58"/>
        <end position="146"/>
    </location>
</feature>
<dbReference type="GO" id="GO:0005634">
    <property type="term" value="C:nucleus"/>
    <property type="evidence" value="ECO:0007669"/>
    <property type="project" value="UniProtKB-SubCell"/>
</dbReference>
<name>A0A0L0H770_SPIPD</name>
<dbReference type="eggNOG" id="KOG4102">
    <property type="taxonomic scope" value="Eukaryota"/>
</dbReference>
<sequence length="146" mass="16064">MPSPQTTHLAEPEPNSSLVTATAPLSTGSRTITVQEEQLLQQPSTQIPNAGTLLLRGGNLSERRVQWDENVVNNEGMGRKSSKVCCIYRKPHSIDESSDSESSSGSESDDDPSKPNAYEREPRSVRKRRQEKGKSRAHIHNASCAH</sequence>
<accession>A0A0L0H770</accession>
<dbReference type="STRING" id="645134.A0A0L0H770"/>
<protein>
    <recommendedName>
        <fullName evidence="2">Type 1 phosphatases regulator</fullName>
    </recommendedName>
</protein>
<evidence type="ECO:0000256" key="2">
    <source>
        <dbReference type="RuleBase" id="RU367162"/>
    </source>
</evidence>
<dbReference type="VEuPathDB" id="FungiDB:SPPG_07307"/>
<dbReference type="PANTHER" id="PTHR20835">
    <property type="entry name" value="E3 UBIQUITIN-PROTEIN LIGASE PPP1R11-RELATED"/>
    <property type="match status" value="1"/>
</dbReference>
<dbReference type="Proteomes" id="UP000053201">
    <property type="component" value="Unassembled WGS sequence"/>
</dbReference>
<dbReference type="InterPro" id="IPR011107">
    <property type="entry name" value="PPI_Ypi1"/>
</dbReference>
<dbReference type="RefSeq" id="XP_016605420.1">
    <property type="nucleotide sequence ID" value="XM_016755468.1"/>
</dbReference>
<dbReference type="InParanoid" id="A0A0L0H770"/>
<feature type="region of interest" description="Disordered" evidence="3">
    <location>
        <begin position="1"/>
        <end position="30"/>
    </location>
</feature>
<organism evidence="4 5">
    <name type="scientific">Spizellomyces punctatus (strain DAOM BR117)</name>
    <dbReference type="NCBI Taxonomy" id="645134"/>
    <lineage>
        <taxon>Eukaryota</taxon>
        <taxon>Fungi</taxon>
        <taxon>Fungi incertae sedis</taxon>
        <taxon>Chytridiomycota</taxon>
        <taxon>Chytridiomycota incertae sedis</taxon>
        <taxon>Chytridiomycetes</taxon>
        <taxon>Spizellomycetales</taxon>
        <taxon>Spizellomycetaceae</taxon>
        <taxon>Spizellomyces</taxon>
    </lineage>
</organism>
<dbReference type="EMBL" id="KQ257464">
    <property type="protein sequence ID" value="KNC97380.1"/>
    <property type="molecule type" value="Genomic_DNA"/>
</dbReference>
<reference evidence="4 5" key="1">
    <citation type="submission" date="2009-08" db="EMBL/GenBank/DDBJ databases">
        <title>The Genome Sequence of Spizellomyces punctatus strain DAOM BR117.</title>
        <authorList>
            <consortium name="The Broad Institute Genome Sequencing Platform"/>
            <person name="Russ C."/>
            <person name="Cuomo C."/>
            <person name="Shea T."/>
            <person name="Young S.K."/>
            <person name="Zeng Q."/>
            <person name="Koehrsen M."/>
            <person name="Haas B."/>
            <person name="Borodovsky M."/>
            <person name="Guigo R."/>
            <person name="Alvarado L."/>
            <person name="Berlin A."/>
            <person name="Bochicchio J."/>
            <person name="Borenstein D."/>
            <person name="Chapman S."/>
            <person name="Chen Z."/>
            <person name="Engels R."/>
            <person name="Freedman E."/>
            <person name="Gellesch M."/>
            <person name="Goldberg J."/>
            <person name="Griggs A."/>
            <person name="Gujja S."/>
            <person name="Heiman D."/>
            <person name="Hepburn T."/>
            <person name="Howarth C."/>
            <person name="Jen D."/>
            <person name="Larson L."/>
            <person name="Lewis B."/>
            <person name="Mehta T."/>
            <person name="Park D."/>
            <person name="Pearson M."/>
            <person name="Roberts A."/>
            <person name="Saif S."/>
            <person name="Shenoy N."/>
            <person name="Sisk P."/>
            <person name="Stolte C."/>
            <person name="Sykes S."/>
            <person name="Thomson T."/>
            <person name="Walk T."/>
            <person name="White J."/>
            <person name="Yandava C."/>
            <person name="Burger G."/>
            <person name="Gray M.W."/>
            <person name="Holland P.W.H."/>
            <person name="King N."/>
            <person name="Lang F.B.F."/>
            <person name="Roger A.J."/>
            <person name="Ruiz-Trillo I."/>
            <person name="Lander E."/>
            <person name="Nusbaum C."/>
        </authorList>
    </citation>
    <scope>NUCLEOTIDE SEQUENCE [LARGE SCALE GENOMIC DNA]</scope>
    <source>
        <strain evidence="4 5">DAOM BR117</strain>
    </source>
</reference>
<comment type="function">
    <text evidence="2">Regulator of type 1 phosphatases which maintains protein phosphatase activity under strict control.</text>
</comment>
<comment type="similarity">
    <text evidence="1 2">Belongs to the YPI1 family.</text>
</comment>
<dbReference type="OMA" id="AYEVQPH"/>
<comment type="subcellular location">
    <subcellularLocation>
        <location evidence="2">Nucleus</location>
    </subcellularLocation>
</comment>
<dbReference type="AlphaFoldDB" id="A0A0L0H770"/>
<proteinExistence type="inferred from homology"/>
<dbReference type="GeneID" id="27690530"/>
<feature type="compositionally biased region" description="Basic residues" evidence="3">
    <location>
        <begin position="125"/>
        <end position="139"/>
    </location>
</feature>
<dbReference type="GO" id="GO:0008157">
    <property type="term" value="F:protein phosphatase 1 binding"/>
    <property type="evidence" value="ECO:0007669"/>
    <property type="project" value="TreeGrafter"/>
</dbReference>